<evidence type="ECO:0000313" key="2">
    <source>
        <dbReference type="EMBL" id="CAJ0590474.1"/>
    </source>
</evidence>
<dbReference type="Proteomes" id="UP001176961">
    <property type="component" value="Unassembled WGS sequence"/>
</dbReference>
<feature type="compositionally biased region" description="Basic and acidic residues" evidence="1">
    <location>
        <begin position="86"/>
        <end position="98"/>
    </location>
</feature>
<dbReference type="EMBL" id="CATQJL010000001">
    <property type="protein sequence ID" value="CAJ0590474.1"/>
    <property type="molecule type" value="Genomic_DNA"/>
</dbReference>
<reference evidence="2" key="1">
    <citation type="submission" date="2023-07" db="EMBL/GenBank/DDBJ databases">
        <authorList>
            <consortium name="CYATHOMIX"/>
        </authorList>
    </citation>
    <scope>NUCLEOTIDE SEQUENCE</scope>
    <source>
        <strain evidence="2">N/A</strain>
    </source>
</reference>
<comment type="caution">
    <text evidence="2">The sequence shown here is derived from an EMBL/GenBank/DDBJ whole genome shotgun (WGS) entry which is preliminary data.</text>
</comment>
<gene>
    <name evidence="2" type="ORF">CYNAS_LOCUS2457</name>
</gene>
<proteinExistence type="predicted"/>
<feature type="region of interest" description="Disordered" evidence="1">
    <location>
        <begin position="85"/>
        <end position="119"/>
    </location>
</feature>
<name>A0AA36DPP0_CYLNA</name>
<accession>A0AA36DPP0</accession>
<evidence type="ECO:0000256" key="1">
    <source>
        <dbReference type="SAM" id="MobiDB-lite"/>
    </source>
</evidence>
<evidence type="ECO:0000313" key="3">
    <source>
        <dbReference type="Proteomes" id="UP001176961"/>
    </source>
</evidence>
<dbReference type="AlphaFoldDB" id="A0AA36DPP0"/>
<sequence length="119" mass="13369">MINAISNKETSRSCKAWTQKEVLRYGNTRNRAIDHSAKSRNNGQVAQGGFLKYITRQRNRDSPATTLIHVVSTYSTMGWYRMAMRGTDETQDPTRTRSPEVGATARWAAEGGFGIGTRR</sequence>
<organism evidence="2 3">
    <name type="scientific">Cylicocyclus nassatus</name>
    <name type="common">Nematode worm</name>
    <dbReference type="NCBI Taxonomy" id="53992"/>
    <lineage>
        <taxon>Eukaryota</taxon>
        <taxon>Metazoa</taxon>
        <taxon>Ecdysozoa</taxon>
        <taxon>Nematoda</taxon>
        <taxon>Chromadorea</taxon>
        <taxon>Rhabditida</taxon>
        <taxon>Rhabditina</taxon>
        <taxon>Rhabditomorpha</taxon>
        <taxon>Strongyloidea</taxon>
        <taxon>Strongylidae</taxon>
        <taxon>Cylicocyclus</taxon>
    </lineage>
</organism>
<keyword evidence="3" id="KW-1185">Reference proteome</keyword>
<protein>
    <submittedName>
        <fullName evidence="2">Uncharacterized protein</fullName>
    </submittedName>
</protein>